<dbReference type="InterPro" id="IPR001958">
    <property type="entry name" value="Tet-R_TetA/multi-R_MdtG-like"/>
</dbReference>
<feature type="transmembrane region" description="Helical" evidence="7">
    <location>
        <begin position="215"/>
        <end position="236"/>
    </location>
</feature>
<feature type="transmembrane region" description="Helical" evidence="7">
    <location>
        <begin position="341"/>
        <end position="364"/>
    </location>
</feature>
<evidence type="ECO:0000256" key="4">
    <source>
        <dbReference type="ARBA" id="ARBA00022692"/>
    </source>
</evidence>
<feature type="transmembrane region" description="Helical" evidence="7">
    <location>
        <begin position="42"/>
        <end position="62"/>
    </location>
</feature>
<keyword evidence="2" id="KW-0813">Transport</keyword>
<dbReference type="GO" id="GO:0022857">
    <property type="term" value="F:transmembrane transporter activity"/>
    <property type="evidence" value="ECO:0007669"/>
    <property type="project" value="InterPro"/>
</dbReference>
<keyword evidence="6 7" id="KW-0472">Membrane</keyword>
<evidence type="ECO:0000256" key="7">
    <source>
        <dbReference type="SAM" id="Phobius"/>
    </source>
</evidence>
<comment type="subcellular location">
    <subcellularLocation>
        <location evidence="1">Cell membrane</location>
        <topology evidence="1">Multi-pass membrane protein</topology>
    </subcellularLocation>
</comment>
<sequence>MDKKHKMMMLAFSGVPFIMVLGNSMLIPEFPQIKNALNIDQFHVGLLITTFSITAGISIPFLGYLCDQIGRIKVIVPALLIYGLGGVVSGLAALFMENPYNIILVGRVIQGLGAAGTAPIVMALVGDVFQSRQRSEALGIIEASNGIGKVLSPILGSAIGLISWIALFFSYALLSIPIAAGVYFLGEEGQTPQKQCIKDYLGKTSDIFKNKGGSLLSTILAGMIVLFILFGLLSYFSDILESKYNIKGFIKGLIIAIPILFMSITSYTSGHILKKAKKHFKLSIITGLILVGGALLALNFLESLVPYLVFFSLLGIGTGLVLPAINTMVTSSCNSKQRGVITSLYGSARFIGVAIGPPSFTALLEISKPVMYLTSSGIVALITIISVIFIKEKGMTPQGEKN</sequence>
<name>A0A8A7KHD7_9FIRM</name>
<feature type="domain" description="Major facilitator superfamily (MFS) profile" evidence="8">
    <location>
        <begin position="8"/>
        <end position="394"/>
    </location>
</feature>
<accession>A0A8A7KHD7</accession>
<keyword evidence="4 7" id="KW-0812">Transmembrane</keyword>
<dbReference type="PANTHER" id="PTHR43124:SF3">
    <property type="entry name" value="CHLORAMPHENICOL EFFLUX PUMP RV0191"/>
    <property type="match status" value="1"/>
</dbReference>
<keyword evidence="5 7" id="KW-1133">Transmembrane helix</keyword>
<dbReference type="InterPro" id="IPR036259">
    <property type="entry name" value="MFS_trans_sf"/>
</dbReference>
<feature type="transmembrane region" description="Helical" evidence="7">
    <location>
        <begin position="161"/>
        <end position="185"/>
    </location>
</feature>
<evidence type="ECO:0000256" key="1">
    <source>
        <dbReference type="ARBA" id="ARBA00004651"/>
    </source>
</evidence>
<dbReference type="Proteomes" id="UP000665020">
    <property type="component" value="Chromosome"/>
</dbReference>
<dbReference type="GO" id="GO:0005886">
    <property type="term" value="C:plasma membrane"/>
    <property type="evidence" value="ECO:0007669"/>
    <property type="project" value="UniProtKB-SubCell"/>
</dbReference>
<dbReference type="InterPro" id="IPR020846">
    <property type="entry name" value="MFS_dom"/>
</dbReference>
<dbReference type="SUPFAM" id="SSF103473">
    <property type="entry name" value="MFS general substrate transporter"/>
    <property type="match status" value="1"/>
</dbReference>
<keyword evidence="3" id="KW-1003">Cell membrane</keyword>
<evidence type="ECO:0000256" key="5">
    <source>
        <dbReference type="ARBA" id="ARBA00022989"/>
    </source>
</evidence>
<dbReference type="CDD" id="cd17474">
    <property type="entry name" value="MFS_YfmO_like"/>
    <property type="match status" value="1"/>
</dbReference>
<dbReference type="AlphaFoldDB" id="A0A8A7KHD7"/>
<dbReference type="RefSeq" id="WP_230867833.1">
    <property type="nucleotide sequence ID" value="NZ_CP046640.1"/>
</dbReference>
<evidence type="ECO:0000259" key="8">
    <source>
        <dbReference type="PROSITE" id="PS50850"/>
    </source>
</evidence>
<keyword evidence="10" id="KW-1185">Reference proteome</keyword>
<feature type="transmembrane region" description="Helical" evidence="7">
    <location>
        <begin position="307"/>
        <end position="329"/>
    </location>
</feature>
<protein>
    <submittedName>
        <fullName evidence="9">MFS transporter</fullName>
    </submittedName>
</protein>
<organism evidence="9 10">
    <name type="scientific">Iocasia fonsfrigidae</name>
    <dbReference type="NCBI Taxonomy" id="2682810"/>
    <lineage>
        <taxon>Bacteria</taxon>
        <taxon>Bacillati</taxon>
        <taxon>Bacillota</taxon>
        <taxon>Clostridia</taxon>
        <taxon>Halanaerobiales</taxon>
        <taxon>Halanaerobiaceae</taxon>
        <taxon>Iocasia</taxon>
    </lineage>
</organism>
<evidence type="ECO:0000313" key="10">
    <source>
        <dbReference type="Proteomes" id="UP000665020"/>
    </source>
</evidence>
<evidence type="ECO:0000256" key="3">
    <source>
        <dbReference type="ARBA" id="ARBA00022475"/>
    </source>
</evidence>
<dbReference type="PANTHER" id="PTHR43124">
    <property type="entry name" value="PURINE EFFLUX PUMP PBUE"/>
    <property type="match status" value="1"/>
</dbReference>
<dbReference type="Pfam" id="PF07690">
    <property type="entry name" value="MFS_1"/>
    <property type="match status" value="1"/>
</dbReference>
<evidence type="ECO:0000313" key="9">
    <source>
        <dbReference type="EMBL" id="QTL99495.1"/>
    </source>
</evidence>
<evidence type="ECO:0000256" key="2">
    <source>
        <dbReference type="ARBA" id="ARBA00022448"/>
    </source>
</evidence>
<gene>
    <name evidence="9" type="ORF">GM661_16835</name>
</gene>
<dbReference type="EMBL" id="CP046640">
    <property type="protein sequence ID" value="QTL99495.1"/>
    <property type="molecule type" value="Genomic_DNA"/>
</dbReference>
<evidence type="ECO:0000256" key="6">
    <source>
        <dbReference type="ARBA" id="ARBA00023136"/>
    </source>
</evidence>
<feature type="transmembrane region" description="Helical" evidence="7">
    <location>
        <begin position="74"/>
        <end position="96"/>
    </location>
</feature>
<dbReference type="Gene3D" id="1.20.1250.20">
    <property type="entry name" value="MFS general substrate transporter like domains"/>
    <property type="match status" value="1"/>
</dbReference>
<dbReference type="InterPro" id="IPR011701">
    <property type="entry name" value="MFS"/>
</dbReference>
<feature type="transmembrane region" description="Helical" evidence="7">
    <location>
        <begin position="102"/>
        <end position="125"/>
    </location>
</feature>
<feature type="transmembrane region" description="Helical" evidence="7">
    <location>
        <begin position="248"/>
        <end position="268"/>
    </location>
</feature>
<dbReference type="PRINTS" id="PR01035">
    <property type="entry name" value="TCRTETA"/>
</dbReference>
<feature type="transmembrane region" description="Helical" evidence="7">
    <location>
        <begin position="280"/>
        <end position="301"/>
    </location>
</feature>
<reference evidence="9" key="1">
    <citation type="submission" date="2019-12" db="EMBL/GenBank/DDBJ databases">
        <authorList>
            <person name="zhang j."/>
            <person name="sun C.M."/>
        </authorList>
    </citation>
    <scope>NUCLEOTIDE SEQUENCE</scope>
    <source>
        <strain evidence="9">NS-1</strain>
    </source>
</reference>
<dbReference type="InterPro" id="IPR050189">
    <property type="entry name" value="MFS_Efflux_Transporters"/>
</dbReference>
<dbReference type="KEGG" id="ifn:GM661_16835"/>
<proteinExistence type="predicted"/>
<feature type="transmembrane region" description="Helical" evidence="7">
    <location>
        <begin position="370"/>
        <end position="390"/>
    </location>
</feature>
<dbReference type="PROSITE" id="PS50850">
    <property type="entry name" value="MFS"/>
    <property type="match status" value="1"/>
</dbReference>